<comment type="caution">
    <text evidence="1">The sequence shown here is derived from an EMBL/GenBank/DDBJ whole genome shotgun (WGS) entry which is preliminary data.</text>
</comment>
<dbReference type="RefSeq" id="WP_250598281.1">
    <property type="nucleotide sequence ID" value="NZ_JAKRVY010000011.1"/>
</dbReference>
<dbReference type="EMBL" id="JAKRVY010000011">
    <property type="protein sequence ID" value="MCL9814968.1"/>
    <property type="molecule type" value="Genomic_DNA"/>
</dbReference>
<protein>
    <submittedName>
        <fullName evidence="1">Uncharacterized protein</fullName>
    </submittedName>
</protein>
<evidence type="ECO:0000313" key="2">
    <source>
        <dbReference type="Proteomes" id="UP001202674"/>
    </source>
</evidence>
<accession>A0AAE3FU45</accession>
<organism evidence="1 2">
    <name type="scientific">Natranaeroarchaeum aerophilus</name>
    <dbReference type="NCBI Taxonomy" id="2917711"/>
    <lineage>
        <taxon>Archaea</taxon>
        <taxon>Methanobacteriati</taxon>
        <taxon>Methanobacteriota</taxon>
        <taxon>Stenosarchaea group</taxon>
        <taxon>Halobacteria</taxon>
        <taxon>Halobacteriales</taxon>
        <taxon>Natronoarchaeaceae</taxon>
        <taxon>Natranaeroarchaeum</taxon>
    </lineage>
</organism>
<proteinExistence type="predicted"/>
<sequence length="280" mass="32841">MIEDPSELDFLLPEIMEDYNAGAEFFSTHVLPEYVILEDLQLQGRDLALFLTFTCVTNHIHDGTQDSKKTDGPNGLWRICANLWKQHRWTFLPEKLVDEDRKDELVELFGSLELMDHRDPDWWYRNAQTLGTKWDGDPRNLLEAPMIESDTVDDPSYDAPAIEKAVQSNDFPALGGEKIRPLWLRLMHEEVHELRRIEEVHIPVDFHIVGMTNRLHSNGKQFSQYDADDKETLRTFWQLLCQRNELVPVQVDKPLWLLNKYWEDGGRVYVAKKLGDLRKR</sequence>
<dbReference type="Gene3D" id="1.10.1670.10">
    <property type="entry name" value="Helix-hairpin-Helix base-excision DNA repair enzymes (C-terminal)"/>
    <property type="match status" value="1"/>
</dbReference>
<name>A0AAE3FU45_9EURY</name>
<gene>
    <name evidence="1" type="ORF">AArcSt11_15015</name>
</gene>
<reference evidence="1 2" key="1">
    <citation type="journal article" date="2022" name="Syst. Appl. Microbiol.">
        <title>Natronocalculus amylovorans gen. nov., sp. nov., and Natranaeroarchaeum aerophilus sp. nov., dominant culturable amylolytic natronoarchaea from hypersaline soda lakes in southwestern Siberia.</title>
        <authorList>
            <person name="Sorokin D.Y."/>
            <person name="Elcheninov A.G."/>
            <person name="Khizhniak T.V."/>
            <person name="Koenen M."/>
            <person name="Bale N.J."/>
            <person name="Damste J.S.S."/>
            <person name="Kublanov I.V."/>
        </authorList>
    </citation>
    <scope>NUCLEOTIDE SEQUENCE [LARGE SCALE GENOMIC DNA]</scope>
    <source>
        <strain evidence="1 2">AArc-St1-1</strain>
    </source>
</reference>
<dbReference type="InterPro" id="IPR023170">
    <property type="entry name" value="HhH_base_excis_C"/>
</dbReference>
<dbReference type="Proteomes" id="UP001202674">
    <property type="component" value="Unassembled WGS sequence"/>
</dbReference>
<evidence type="ECO:0000313" key="1">
    <source>
        <dbReference type="EMBL" id="MCL9814968.1"/>
    </source>
</evidence>
<keyword evidence="2" id="KW-1185">Reference proteome</keyword>
<dbReference type="AlphaFoldDB" id="A0AAE3FU45"/>